<organism evidence="9 10">
    <name type="scientific">Mesorhizobium dulcispinae</name>
    <dbReference type="NCBI Taxonomy" id="3072316"/>
    <lineage>
        <taxon>Bacteria</taxon>
        <taxon>Pseudomonadati</taxon>
        <taxon>Pseudomonadota</taxon>
        <taxon>Alphaproteobacteria</taxon>
        <taxon>Hyphomicrobiales</taxon>
        <taxon>Phyllobacteriaceae</taxon>
        <taxon>Mesorhizobium</taxon>
    </lineage>
</organism>
<dbReference type="Proteomes" id="UP001271780">
    <property type="component" value="Unassembled WGS sequence"/>
</dbReference>
<dbReference type="PANTHER" id="PTHR10293:SF72">
    <property type="entry name" value="MONOTHIOL GLUTAREDOXIN-S14, CHLOROPLASTIC"/>
    <property type="match status" value="1"/>
</dbReference>
<keyword evidence="2" id="KW-0001">2Fe-2S</keyword>
<dbReference type="CDD" id="cd03028">
    <property type="entry name" value="GRX_PICOT_like"/>
    <property type="match status" value="1"/>
</dbReference>
<proteinExistence type="inferred from homology"/>
<evidence type="ECO:0000313" key="10">
    <source>
        <dbReference type="Proteomes" id="UP001271780"/>
    </source>
</evidence>
<evidence type="ECO:0000256" key="3">
    <source>
        <dbReference type="ARBA" id="ARBA00022723"/>
    </source>
</evidence>
<evidence type="ECO:0000313" key="9">
    <source>
        <dbReference type="EMBL" id="MDX8471132.1"/>
    </source>
</evidence>
<dbReference type="InterPro" id="IPR004480">
    <property type="entry name" value="Monothiol_GRX-rel"/>
</dbReference>
<dbReference type="Gene3D" id="3.40.30.10">
    <property type="entry name" value="Glutaredoxin"/>
    <property type="match status" value="1"/>
</dbReference>
<feature type="domain" description="Glutaredoxin" evidence="8">
    <location>
        <begin position="17"/>
        <end position="81"/>
    </location>
</feature>
<evidence type="ECO:0000256" key="7">
    <source>
        <dbReference type="PIRNR" id="PIRNR005894"/>
    </source>
</evidence>
<evidence type="ECO:0000256" key="1">
    <source>
        <dbReference type="ARBA" id="ARBA00009630"/>
    </source>
</evidence>
<evidence type="ECO:0000256" key="4">
    <source>
        <dbReference type="ARBA" id="ARBA00023004"/>
    </source>
</evidence>
<evidence type="ECO:0000256" key="2">
    <source>
        <dbReference type="ARBA" id="ARBA00022714"/>
    </source>
</evidence>
<name>A0ABU4X8K5_9HYPH</name>
<dbReference type="PANTHER" id="PTHR10293">
    <property type="entry name" value="GLUTAREDOXIN FAMILY MEMBER"/>
    <property type="match status" value="1"/>
</dbReference>
<dbReference type="SUPFAM" id="SSF52833">
    <property type="entry name" value="Thioredoxin-like"/>
    <property type="match status" value="1"/>
</dbReference>
<keyword evidence="5" id="KW-0411">Iron-sulfur</keyword>
<keyword evidence="10" id="KW-1185">Reference proteome</keyword>
<gene>
    <name evidence="9" type="primary">grxD</name>
    <name evidence="9" type="ORF">RFM27_03500</name>
</gene>
<dbReference type="InterPro" id="IPR033658">
    <property type="entry name" value="GRX_PICOT-like"/>
</dbReference>
<evidence type="ECO:0000256" key="6">
    <source>
        <dbReference type="ARBA" id="ARBA00023284"/>
    </source>
</evidence>
<dbReference type="InterPro" id="IPR036249">
    <property type="entry name" value="Thioredoxin-like_sf"/>
</dbReference>
<dbReference type="Pfam" id="PF00462">
    <property type="entry name" value="Glutaredoxin"/>
    <property type="match status" value="1"/>
</dbReference>
<evidence type="ECO:0000259" key="8">
    <source>
        <dbReference type="Pfam" id="PF00462"/>
    </source>
</evidence>
<dbReference type="InterPro" id="IPR014434">
    <property type="entry name" value="Monothiol_GRX"/>
</dbReference>
<keyword evidence="6" id="KW-0676">Redox-active center</keyword>
<comment type="caution">
    <text evidence="9">The sequence shown here is derived from an EMBL/GenBank/DDBJ whole genome shotgun (WGS) entry which is preliminary data.</text>
</comment>
<dbReference type="NCBIfam" id="TIGR00365">
    <property type="entry name" value="Grx4 family monothiol glutaredoxin"/>
    <property type="match status" value="1"/>
</dbReference>
<dbReference type="PIRSF" id="PIRSF005894">
    <property type="entry name" value="Monothiol_GRX"/>
    <property type="match status" value="1"/>
</dbReference>
<dbReference type="RefSeq" id="WP_066995148.1">
    <property type="nucleotide sequence ID" value="NZ_JAVIIX010000001.1"/>
</dbReference>
<reference evidence="9 10" key="1">
    <citation type="submission" date="2023-08" db="EMBL/GenBank/DDBJ databases">
        <title>Implementing the SeqCode for naming new Mesorhizobium species isolated from Vachellia karroo root nodules.</title>
        <authorList>
            <person name="Van Lill M."/>
        </authorList>
    </citation>
    <scope>NUCLEOTIDE SEQUENCE [LARGE SCALE GENOMIC DNA]</scope>
    <source>
        <strain evidence="9 10">VK23A</strain>
    </source>
</reference>
<sequence length="111" mass="12104">MSGINDYIDSEVKSNDVVLFMKGTPGFPQCGFSGQVVQILDYVGVDYKGVNVLTSAELRQGIKDYSNWPTIPQLYVKGEFVGGCDIVREMFQAGELQDFLVEKGVSVKGAA</sequence>
<evidence type="ECO:0000256" key="5">
    <source>
        <dbReference type="ARBA" id="ARBA00023014"/>
    </source>
</evidence>
<protein>
    <recommendedName>
        <fullName evidence="7">Glutaredoxin</fullName>
    </recommendedName>
</protein>
<keyword evidence="4" id="KW-0408">Iron</keyword>
<accession>A0ABU4X8K5</accession>
<comment type="similarity">
    <text evidence="1 7">Belongs to the glutaredoxin family. Monothiol subfamily.</text>
</comment>
<dbReference type="EMBL" id="JAVIIZ010000001">
    <property type="protein sequence ID" value="MDX8471132.1"/>
    <property type="molecule type" value="Genomic_DNA"/>
</dbReference>
<keyword evidence="3" id="KW-0479">Metal-binding</keyword>
<dbReference type="InterPro" id="IPR002109">
    <property type="entry name" value="Glutaredoxin"/>
</dbReference>
<dbReference type="PROSITE" id="PS51354">
    <property type="entry name" value="GLUTAREDOXIN_2"/>
    <property type="match status" value="1"/>
</dbReference>